<comment type="caution">
    <text evidence="5">The sequence shown here is derived from an EMBL/GenBank/DDBJ whole genome shotgun (WGS) entry which is preliminary data.</text>
</comment>
<dbReference type="Pfam" id="PF12796">
    <property type="entry name" value="Ank_2"/>
    <property type="match status" value="1"/>
</dbReference>
<reference evidence="5" key="1">
    <citation type="submission" date="2023-06" db="EMBL/GenBank/DDBJ databases">
        <title>Genome-scale phylogeny and comparative genomics of the fungal order Sordariales.</title>
        <authorList>
            <consortium name="Lawrence Berkeley National Laboratory"/>
            <person name="Hensen N."/>
            <person name="Bonometti L."/>
            <person name="Westerberg I."/>
            <person name="Brannstrom I.O."/>
            <person name="Guillou S."/>
            <person name="Cros-Aarteil S."/>
            <person name="Calhoun S."/>
            <person name="Haridas S."/>
            <person name="Kuo A."/>
            <person name="Mondo S."/>
            <person name="Pangilinan J."/>
            <person name="Riley R."/>
            <person name="Labutti K."/>
            <person name="Andreopoulos B."/>
            <person name="Lipzen A."/>
            <person name="Chen C."/>
            <person name="Yanf M."/>
            <person name="Daum C."/>
            <person name="Ng V."/>
            <person name="Clum A."/>
            <person name="Steindorff A."/>
            <person name="Ohm R."/>
            <person name="Martin F."/>
            <person name="Silar P."/>
            <person name="Natvig D."/>
            <person name="Lalanne C."/>
            <person name="Gautier V."/>
            <person name="Ament-Velasquez S.L."/>
            <person name="Kruys A."/>
            <person name="Hutchinson M.I."/>
            <person name="Powell A.J."/>
            <person name="Barry K."/>
            <person name="Miller A.N."/>
            <person name="Grigoriev I.V."/>
            <person name="Debuchy R."/>
            <person name="Gladieux P."/>
            <person name="Thoren M.H."/>
            <person name="Johannesson H."/>
        </authorList>
    </citation>
    <scope>NUCLEOTIDE SEQUENCE</scope>
    <source>
        <strain evidence="5">SMH2532-1</strain>
    </source>
</reference>
<feature type="repeat" description="ANK" evidence="3">
    <location>
        <begin position="617"/>
        <end position="649"/>
    </location>
</feature>
<evidence type="ECO:0000256" key="1">
    <source>
        <dbReference type="ARBA" id="ARBA00022737"/>
    </source>
</evidence>
<dbReference type="PANTHER" id="PTHR24123">
    <property type="entry name" value="ANKYRIN REPEAT-CONTAINING"/>
    <property type="match status" value="1"/>
</dbReference>
<protein>
    <submittedName>
        <fullName evidence="5">Ankyrin repeat-containing domain protein</fullName>
    </submittedName>
</protein>
<dbReference type="AlphaFoldDB" id="A0AA39YBZ8"/>
<evidence type="ECO:0000313" key="5">
    <source>
        <dbReference type="EMBL" id="KAK0649847.1"/>
    </source>
</evidence>
<dbReference type="InterPro" id="IPR036770">
    <property type="entry name" value="Ankyrin_rpt-contain_sf"/>
</dbReference>
<feature type="repeat" description="ANK" evidence="3">
    <location>
        <begin position="545"/>
        <end position="584"/>
    </location>
</feature>
<proteinExistence type="predicted"/>
<accession>A0AA39YBZ8</accession>
<dbReference type="PROSITE" id="PS50088">
    <property type="entry name" value="ANK_REPEAT"/>
    <property type="match status" value="4"/>
</dbReference>
<dbReference type="SMART" id="SM00248">
    <property type="entry name" value="ANK"/>
    <property type="match status" value="7"/>
</dbReference>
<dbReference type="Pfam" id="PF00023">
    <property type="entry name" value="Ank"/>
    <property type="match status" value="1"/>
</dbReference>
<dbReference type="Gene3D" id="1.25.40.20">
    <property type="entry name" value="Ankyrin repeat-containing domain"/>
    <property type="match status" value="1"/>
</dbReference>
<feature type="repeat" description="ANK" evidence="3">
    <location>
        <begin position="512"/>
        <end position="538"/>
    </location>
</feature>
<keyword evidence="6" id="KW-1185">Reference proteome</keyword>
<sequence>MSGIEIIAAVVGITDVAGRASSKLWGLFRTWRDAPEDLHRLYSDLARTHNFFGEVREGMSIQAPGKWHDLEHLLRDGTNILGRIERIIDGLLSTSGKSNGEDAREVGKRGRLYWITGARREAARLSKELAEMRSGICRLLITQNTILSSKVLGLIEESHEEIQTHITDSATATVEHIDRTIWVSQKELLDQIERRLLRPPEQHPPPYLESVVARRVPQASPLPLSKASVYPRDSDACDRSCRCECHATKTYTVNLSSLRMVVGSFEVTYRCSSYPLKVCQDRNCKNYGITDGGIQDVLLTYTVPTWLARVTLSLFASSNLSGTPQMNIRVFNHRPNDVFGIARHVQSGNAEAVRWMLRTRQASVFDLFGDESESLLFKAVFNRRTEVVKVLLQAGADPFQDMVGRTSRLPIRIVYNRWLAGGQVSEDMEIASLFPISEYLDRCEYTPLHLAILGVLHIDLSEVLRDPSYAANIDAVGLNGFAPLHSAAIRGDANATKQLLRFGANPNIAGWHQGTPLHFSCTYAKPEVTQLLLRAGANPLQCEGHGLTAIHAAAGCTIKTKSAEILRNLNLLVQYGADVNAPNKYGHTPLNVAALGSAAAVEFLVRHGADPNSRDADGDVALADAILGSKYETAAFLLSQGADVAVYNNTGAGLLHFLASGADAEMMMVFRKSGRMRGGVVSTGAKTKEGKTPMRVFAERVPAPSEELKRAWEDLLESVEGEGEDDGRDDGEEEEFFDAEETVQV</sequence>
<dbReference type="PANTHER" id="PTHR24123:SF33">
    <property type="entry name" value="PROTEIN HOS4"/>
    <property type="match status" value="1"/>
</dbReference>
<evidence type="ECO:0000256" key="4">
    <source>
        <dbReference type="SAM" id="MobiDB-lite"/>
    </source>
</evidence>
<dbReference type="PROSITE" id="PS50297">
    <property type="entry name" value="ANK_REP_REGION"/>
    <property type="match status" value="2"/>
</dbReference>
<dbReference type="InterPro" id="IPR002110">
    <property type="entry name" value="Ankyrin_rpt"/>
</dbReference>
<gene>
    <name evidence="5" type="ORF">B0T16DRAFT_492382</name>
</gene>
<name>A0AA39YBZ8_9PEZI</name>
<organism evidence="5 6">
    <name type="scientific">Cercophora newfieldiana</name>
    <dbReference type="NCBI Taxonomy" id="92897"/>
    <lineage>
        <taxon>Eukaryota</taxon>
        <taxon>Fungi</taxon>
        <taxon>Dikarya</taxon>
        <taxon>Ascomycota</taxon>
        <taxon>Pezizomycotina</taxon>
        <taxon>Sordariomycetes</taxon>
        <taxon>Sordariomycetidae</taxon>
        <taxon>Sordariales</taxon>
        <taxon>Lasiosphaeriaceae</taxon>
        <taxon>Cercophora</taxon>
    </lineage>
</organism>
<feature type="repeat" description="ANK" evidence="3">
    <location>
        <begin position="479"/>
        <end position="511"/>
    </location>
</feature>
<feature type="region of interest" description="Disordered" evidence="4">
    <location>
        <begin position="719"/>
        <end position="745"/>
    </location>
</feature>
<dbReference type="SUPFAM" id="SSF48403">
    <property type="entry name" value="Ankyrin repeat"/>
    <property type="match status" value="1"/>
</dbReference>
<evidence type="ECO:0000256" key="3">
    <source>
        <dbReference type="PROSITE-ProRule" id="PRU00023"/>
    </source>
</evidence>
<dbReference type="InterPro" id="IPR051165">
    <property type="entry name" value="Multifunctional_ANK_Repeat"/>
</dbReference>
<evidence type="ECO:0000256" key="2">
    <source>
        <dbReference type="ARBA" id="ARBA00023043"/>
    </source>
</evidence>
<keyword evidence="1" id="KW-0677">Repeat</keyword>
<keyword evidence="2 3" id="KW-0040">ANK repeat</keyword>
<dbReference type="Proteomes" id="UP001174936">
    <property type="component" value="Unassembled WGS sequence"/>
</dbReference>
<dbReference type="EMBL" id="JAULSV010000003">
    <property type="protein sequence ID" value="KAK0649847.1"/>
    <property type="molecule type" value="Genomic_DNA"/>
</dbReference>
<evidence type="ECO:0000313" key="6">
    <source>
        <dbReference type="Proteomes" id="UP001174936"/>
    </source>
</evidence>